<protein>
    <submittedName>
        <fullName evidence="1">Uncharacterized protein</fullName>
    </submittedName>
</protein>
<keyword evidence="2" id="KW-1185">Reference proteome</keyword>
<dbReference type="Proteomes" id="UP001149074">
    <property type="component" value="Unassembled WGS sequence"/>
</dbReference>
<reference evidence="1" key="2">
    <citation type="journal article" date="2023" name="IMA Fungus">
        <title>Comparative genomic study of the Penicillium genus elucidates a diverse pangenome and 15 lateral gene transfer events.</title>
        <authorList>
            <person name="Petersen C."/>
            <person name="Sorensen T."/>
            <person name="Nielsen M.R."/>
            <person name="Sondergaard T.E."/>
            <person name="Sorensen J.L."/>
            <person name="Fitzpatrick D.A."/>
            <person name="Frisvad J.C."/>
            <person name="Nielsen K.L."/>
        </authorList>
    </citation>
    <scope>NUCLEOTIDE SEQUENCE</scope>
    <source>
        <strain evidence="1">IBT 30761</strain>
    </source>
</reference>
<reference evidence="1" key="1">
    <citation type="submission" date="2022-11" db="EMBL/GenBank/DDBJ databases">
        <authorList>
            <person name="Petersen C."/>
        </authorList>
    </citation>
    <scope>NUCLEOTIDE SEQUENCE</scope>
    <source>
        <strain evidence="1">IBT 30761</strain>
    </source>
</reference>
<proteinExistence type="predicted"/>
<dbReference type="AlphaFoldDB" id="A0A9W9FP63"/>
<sequence length="96" mass="10145">MDVADICQIKLGSFTLSPQVPGLSIAAWAANGRRACQNHVTTPGMTPRAFTSLLAACIGALWARVIVDAGREAYGGGSLDGRAEWTITRINANDTR</sequence>
<comment type="caution">
    <text evidence="1">The sequence shown here is derived from an EMBL/GenBank/DDBJ whole genome shotgun (WGS) entry which is preliminary data.</text>
</comment>
<dbReference type="GeneID" id="81355796"/>
<gene>
    <name evidence="1" type="ORF">N7532_004323</name>
</gene>
<evidence type="ECO:0000313" key="2">
    <source>
        <dbReference type="Proteomes" id="UP001149074"/>
    </source>
</evidence>
<organism evidence="1 2">
    <name type="scientific">Penicillium argentinense</name>
    <dbReference type="NCBI Taxonomy" id="1131581"/>
    <lineage>
        <taxon>Eukaryota</taxon>
        <taxon>Fungi</taxon>
        <taxon>Dikarya</taxon>
        <taxon>Ascomycota</taxon>
        <taxon>Pezizomycotina</taxon>
        <taxon>Eurotiomycetes</taxon>
        <taxon>Eurotiomycetidae</taxon>
        <taxon>Eurotiales</taxon>
        <taxon>Aspergillaceae</taxon>
        <taxon>Penicillium</taxon>
    </lineage>
</organism>
<evidence type="ECO:0000313" key="1">
    <source>
        <dbReference type="EMBL" id="KAJ5103794.1"/>
    </source>
</evidence>
<accession>A0A9W9FP63</accession>
<name>A0A9W9FP63_9EURO</name>
<dbReference type="RefSeq" id="XP_056477174.1">
    <property type="nucleotide sequence ID" value="XM_056616817.1"/>
</dbReference>
<dbReference type="EMBL" id="JAPQKI010000004">
    <property type="protein sequence ID" value="KAJ5103794.1"/>
    <property type="molecule type" value="Genomic_DNA"/>
</dbReference>